<dbReference type="Proteomes" id="UP000504635">
    <property type="component" value="Unplaced"/>
</dbReference>
<evidence type="ECO:0000313" key="3">
    <source>
        <dbReference type="RefSeq" id="XP_030754278.1"/>
    </source>
</evidence>
<feature type="compositionally biased region" description="Basic and acidic residues" evidence="1">
    <location>
        <begin position="480"/>
        <end position="489"/>
    </location>
</feature>
<proteinExistence type="predicted"/>
<feature type="compositionally biased region" description="Polar residues" evidence="1">
    <location>
        <begin position="545"/>
        <end position="582"/>
    </location>
</feature>
<feature type="region of interest" description="Disordered" evidence="1">
    <location>
        <begin position="545"/>
        <end position="597"/>
    </location>
</feature>
<accession>A0A6J2XS00</accession>
<gene>
    <name evidence="3" type="primary">LOC115881059</name>
</gene>
<sequence length="735" mass="81355">MDQNRSDNSASNQQQQNVHLHMHHVCNCQAAGLYPAAYYPAAAAATAVGFRTPLPSLVPYHAAPSSVARPYLQHYQYTQFNVGGQYAVPIASATANSVYGSASGGGTSAIDLVYGSTGGVSNGGGVASVGVKERRDREESGGDSERANEPPEGYDYGQVTPPANELLLNDTTDATIQENFVKFLERSCLTAEQIAYRNRNRPCFRNIQNLCIRTRSEILKPCTTISNIHSQGIPWATKDFIYAFVRLTNCWHILKGYWENRDGSSLGKIEKELTPEFRACYVRWEKETIELAGQLTRIFYNLDTNLNTVSSGASIYSANNLIPPQINLIKSASEGAIKKQATVGEASATSIQSSLVNGNCASSKGVRGILHLPQTGSPSAETADQANQTYATDFCGKDDEFDSEEERTRRVYMKPGSYSVPKKGLESTNGVPGASPRGIEFLETAQNVNKAREVANERYWANVHVGSSKKQQQTQQEFKSTQEEEEKRQEMVEIELNLSTHLNVHEWLISSNFDEFGEPKSPMTTQQELKSFYLDSTYDIPSLDSTMSSDVKGSQGGSITVLQRTKCSPPQQSKLGSSTNGRSFRKQRSSTTTTTANVSETGLRRVQNPYEVKGGGLTEGGQRVLETIVEKLKGHVLRPVAVEGEMDLEKVLQRIKNMEYFYVNEVVRDLRYIIKLWDEIDIHNAGWFSQKLDILLEENLGQYDFNDIKGDANEQVGTLKASNSAIFNNDCDRFI</sequence>
<dbReference type="GeneID" id="115881059"/>
<dbReference type="InParanoid" id="A0A6J2XS00"/>
<evidence type="ECO:0000256" key="1">
    <source>
        <dbReference type="SAM" id="MobiDB-lite"/>
    </source>
</evidence>
<dbReference type="KEGG" id="soy:115881059"/>
<protein>
    <submittedName>
        <fullName evidence="3">Uncharacterized protein LOC115881059</fullName>
    </submittedName>
</protein>
<organism evidence="2 3">
    <name type="scientific">Sitophilus oryzae</name>
    <name type="common">Rice weevil</name>
    <name type="synonym">Curculio oryzae</name>
    <dbReference type="NCBI Taxonomy" id="7048"/>
    <lineage>
        <taxon>Eukaryota</taxon>
        <taxon>Metazoa</taxon>
        <taxon>Ecdysozoa</taxon>
        <taxon>Arthropoda</taxon>
        <taxon>Hexapoda</taxon>
        <taxon>Insecta</taxon>
        <taxon>Pterygota</taxon>
        <taxon>Neoptera</taxon>
        <taxon>Endopterygota</taxon>
        <taxon>Coleoptera</taxon>
        <taxon>Polyphaga</taxon>
        <taxon>Cucujiformia</taxon>
        <taxon>Curculionidae</taxon>
        <taxon>Dryophthorinae</taxon>
        <taxon>Sitophilus</taxon>
    </lineage>
</organism>
<dbReference type="RefSeq" id="XP_030754278.1">
    <property type="nucleotide sequence ID" value="XM_030898418.1"/>
</dbReference>
<evidence type="ECO:0000313" key="2">
    <source>
        <dbReference type="Proteomes" id="UP000504635"/>
    </source>
</evidence>
<feature type="region of interest" description="Disordered" evidence="1">
    <location>
        <begin position="125"/>
        <end position="155"/>
    </location>
</feature>
<feature type="region of interest" description="Disordered" evidence="1">
    <location>
        <begin position="465"/>
        <end position="489"/>
    </location>
</feature>
<reference evidence="3" key="1">
    <citation type="submission" date="2025-08" db="UniProtKB">
        <authorList>
            <consortium name="RefSeq"/>
        </authorList>
    </citation>
    <scope>IDENTIFICATION</scope>
    <source>
        <tissue evidence="3">Gonads</tissue>
    </source>
</reference>
<dbReference type="OrthoDB" id="1742084at2759"/>
<dbReference type="AlphaFoldDB" id="A0A6J2XS00"/>
<name>A0A6J2XS00_SITOR</name>
<keyword evidence="2" id="KW-1185">Reference proteome</keyword>
<feature type="compositionally biased region" description="Basic and acidic residues" evidence="1">
    <location>
        <begin position="131"/>
        <end position="149"/>
    </location>
</feature>
<feature type="compositionally biased region" description="Low complexity" evidence="1">
    <location>
        <begin position="468"/>
        <end position="479"/>
    </location>
</feature>